<dbReference type="OrthoDB" id="323520at2759"/>
<gene>
    <name evidence="1" type="ORF">POCTA_138.1.T1600005</name>
</gene>
<dbReference type="AlphaFoldDB" id="A0A8S1YHT5"/>
<dbReference type="Proteomes" id="UP000683925">
    <property type="component" value="Unassembled WGS sequence"/>
</dbReference>
<name>A0A8S1YHT5_PAROT</name>
<dbReference type="EMBL" id="CAJJDP010000162">
    <property type="protein sequence ID" value="CAD8212971.1"/>
    <property type="molecule type" value="Genomic_DNA"/>
</dbReference>
<comment type="caution">
    <text evidence="1">The sequence shown here is derived from an EMBL/GenBank/DDBJ whole genome shotgun (WGS) entry which is preliminary data.</text>
</comment>
<reference evidence="1" key="1">
    <citation type="submission" date="2021-01" db="EMBL/GenBank/DDBJ databases">
        <authorList>
            <consortium name="Genoscope - CEA"/>
            <person name="William W."/>
        </authorList>
    </citation>
    <scope>NUCLEOTIDE SEQUENCE</scope>
</reference>
<evidence type="ECO:0000313" key="2">
    <source>
        <dbReference type="Proteomes" id="UP000683925"/>
    </source>
</evidence>
<accession>A0A8S1YHT5</accession>
<proteinExistence type="predicted"/>
<organism evidence="1 2">
    <name type="scientific">Paramecium octaurelia</name>
    <dbReference type="NCBI Taxonomy" id="43137"/>
    <lineage>
        <taxon>Eukaryota</taxon>
        <taxon>Sar</taxon>
        <taxon>Alveolata</taxon>
        <taxon>Ciliophora</taxon>
        <taxon>Intramacronucleata</taxon>
        <taxon>Oligohymenophorea</taxon>
        <taxon>Peniculida</taxon>
        <taxon>Parameciidae</taxon>
        <taxon>Paramecium</taxon>
    </lineage>
</organism>
<protein>
    <submittedName>
        <fullName evidence="1">Uncharacterized protein</fullName>
    </submittedName>
</protein>
<sequence length="181" mass="20456">MVFCAQIQVIHKACFWDGTKCLEKTCSNKPIPLISQADCNSWLIKCQYNSNNNRCLENCTQADISNKTHELCESYYLNISCTVKLDIIQCVDLPIACSLAKNLNVIKINLEVNASIKNQKVSALIQNFQSYNILHMNNVTKDQIPVQLIQLQVDANYQMFVVVIPQKNNAKSIQIMQNANG</sequence>
<keyword evidence="2" id="KW-1185">Reference proteome</keyword>
<evidence type="ECO:0000313" key="1">
    <source>
        <dbReference type="EMBL" id="CAD8212971.1"/>
    </source>
</evidence>